<keyword evidence="10" id="KW-1185">Reference proteome</keyword>
<evidence type="ECO:0000256" key="5">
    <source>
        <dbReference type="ARBA" id="ARBA00023244"/>
    </source>
</evidence>
<gene>
    <name evidence="9" type="ORF">SAMN02745120_2098</name>
</gene>
<keyword evidence="2 6" id="KW-0489">Methyltransferase</keyword>
<dbReference type="InterPro" id="IPR014777">
    <property type="entry name" value="4pyrrole_Mease_sub1"/>
</dbReference>
<dbReference type="CDD" id="cd11642">
    <property type="entry name" value="SUMT"/>
    <property type="match status" value="1"/>
</dbReference>
<dbReference type="OrthoDB" id="9815856at2"/>
<dbReference type="GO" id="GO:0004851">
    <property type="term" value="F:uroporphyrin-III C-methyltransferase activity"/>
    <property type="evidence" value="ECO:0007669"/>
    <property type="project" value="UniProtKB-EC"/>
</dbReference>
<dbReference type="FunFam" id="3.30.950.10:FF:000001">
    <property type="entry name" value="Siroheme synthase"/>
    <property type="match status" value="1"/>
</dbReference>
<proteinExistence type="inferred from homology"/>
<evidence type="ECO:0000259" key="8">
    <source>
        <dbReference type="Pfam" id="PF02602"/>
    </source>
</evidence>
<dbReference type="InterPro" id="IPR003043">
    <property type="entry name" value="Uropor_MeTrfase_CS"/>
</dbReference>
<keyword evidence="3 6" id="KW-0808">Transferase</keyword>
<dbReference type="GO" id="GO:0032259">
    <property type="term" value="P:methylation"/>
    <property type="evidence" value="ECO:0007669"/>
    <property type="project" value="UniProtKB-KW"/>
</dbReference>
<dbReference type="Proteomes" id="UP000243406">
    <property type="component" value="Unassembled WGS sequence"/>
</dbReference>
<keyword evidence="4" id="KW-0949">S-adenosyl-L-methionine</keyword>
<dbReference type="InterPro" id="IPR014776">
    <property type="entry name" value="4pyrrole_Mease_sub2"/>
</dbReference>
<evidence type="ECO:0000313" key="9">
    <source>
        <dbReference type="EMBL" id="SKB55756.1"/>
    </source>
</evidence>
<dbReference type="EMBL" id="FUYN01000004">
    <property type="protein sequence ID" value="SKB55756.1"/>
    <property type="molecule type" value="Genomic_DNA"/>
</dbReference>
<evidence type="ECO:0000256" key="1">
    <source>
        <dbReference type="ARBA" id="ARBA00012162"/>
    </source>
</evidence>
<dbReference type="PANTHER" id="PTHR45790:SF3">
    <property type="entry name" value="S-ADENOSYL-L-METHIONINE-DEPENDENT UROPORPHYRINOGEN III METHYLTRANSFERASE, CHLOROPLASTIC"/>
    <property type="match status" value="1"/>
</dbReference>
<dbReference type="GO" id="GO:0019354">
    <property type="term" value="P:siroheme biosynthetic process"/>
    <property type="evidence" value="ECO:0007669"/>
    <property type="project" value="InterPro"/>
</dbReference>
<name>A0A1T5C8Q2_9FIRM</name>
<dbReference type="InterPro" id="IPR035996">
    <property type="entry name" value="4pyrrol_Methylase_sf"/>
</dbReference>
<dbReference type="AlphaFoldDB" id="A0A1T5C8Q2"/>
<protein>
    <recommendedName>
        <fullName evidence="1">uroporphyrinogen-III C-methyltransferase</fullName>
        <ecNumber evidence="1">2.1.1.107</ecNumber>
    </recommendedName>
</protein>
<sequence length="498" mass="54987">MKKGKVYLVGAGPGDAGLITVNGMNAIKKADVIVYDRLANPKLLKYNQKSAKLVYVGKASKEHTMKQEDISQLLVDEALAGKTVVRLKGGDPYVFGRGGEEGQLLYQNNVDFEIIPGITSGIGGLAYAGIPITHRDHASSLHLITGHLKSEEDELNYDALAKLDGTLVFYMGVANLKNIAKGLCDSGKDSKTPVALISWATHPSQKTITTTLDEIINDRFTDEVRPPSLIAVGTVINLKNELDFFESKPLHSKRVIVTRARNQASSLVETLEDLGAMVIECPSIKIVEKNNNELKEAIAKLDSYTHLVFTSQNGVRIFMDELLESFDARKLSHLKIASIGEATSKELLSYGIKYDLMPKRFVAEELGALLLEEVTKDSKILLPRAEGARDILIKILEDKCTIDEVKIYKSEIEELDEETRNELLDGADYITFTSSSTVSNFYEMIDENILKKLEETKIISIGPITSETIKEHGKKVHAQAESYSIDGVLETILMEAQK</sequence>
<evidence type="ECO:0000259" key="7">
    <source>
        <dbReference type="Pfam" id="PF00590"/>
    </source>
</evidence>
<dbReference type="RefSeq" id="WP_079589895.1">
    <property type="nucleotide sequence ID" value="NZ_FUYN01000004.1"/>
</dbReference>
<evidence type="ECO:0000256" key="2">
    <source>
        <dbReference type="ARBA" id="ARBA00022603"/>
    </source>
</evidence>
<dbReference type="SUPFAM" id="SSF53790">
    <property type="entry name" value="Tetrapyrrole methylase"/>
    <property type="match status" value="1"/>
</dbReference>
<dbReference type="PANTHER" id="PTHR45790">
    <property type="entry name" value="SIROHEME SYNTHASE-RELATED"/>
    <property type="match status" value="1"/>
</dbReference>
<dbReference type="PROSITE" id="PS00840">
    <property type="entry name" value="SUMT_2"/>
    <property type="match status" value="1"/>
</dbReference>
<evidence type="ECO:0000313" key="10">
    <source>
        <dbReference type="Proteomes" id="UP000243406"/>
    </source>
</evidence>
<dbReference type="EC" id="2.1.1.107" evidence="1"/>
<organism evidence="9 10">
    <name type="scientific">Acetoanaerobium noterae</name>
    <dbReference type="NCBI Taxonomy" id="745369"/>
    <lineage>
        <taxon>Bacteria</taxon>
        <taxon>Bacillati</taxon>
        <taxon>Bacillota</taxon>
        <taxon>Clostridia</taxon>
        <taxon>Peptostreptococcales</taxon>
        <taxon>Filifactoraceae</taxon>
        <taxon>Acetoanaerobium</taxon>
    </lineage>
</organism>
<evidence type="ECO:0000256" key="6">
    <source>
        <dbReference type="RuleBase" id="RU003960"/>
    </source>
</evidence>
<comment type="similarity">
    <text evidence="6">Belongs to the precorrin methyltransferase family.</text>
</comment>
<dbReference type="InterPro" id="IPR000878">
    <property type="entry name" value="4pyrrol_Mease"/>
</dbReference>
<dbReference type="Gene3D" id="3.40.50.10090">
    <property type="match status" value="2"/>
</dbReference>
<feature type="domain" description="Tetrapyrrole biosynthesis uroporphyrinogen III synthase" evidence="8">
    <location>
        <begin position="266"/>
        <end position="489"/>
    </location>
</feature>
<dbReference type="Gene3D" id="3.40.1010.10">
    <property type="entry name" value="Cobalt-precorrin-4 Transmethylase, Domain 1"/>
    <property type="match status" value="1"/>
</dbReference>
<dbReference type="NCBIfam" id="TIGR01469">
    <property type="entry name" value="cobA_cysG_Cterm"/>
    <property type="match status" value="1"/>
</dbReference>
<dbReference type="InterPro" id="IPR050161">
    <property type="entry name" value="Siro_Cobalamin_biosynth"/>
</dbReference>
<dbReference type="InterPro" id="IPR036108">
    <property type="entry name" value="4pyrrol_syn_uPrphyn_synt_sf"/>
</dbReference>
<feature type="domain" description="Tetrapyrrole methylase" evidence="7">
    <location>
        <begin position="5"/>
        <end position="215"/>
    </location>
</feature>
<dbReference type="Pfam" id="PF00590">
    <property type="entry name" value="TP_methylase"/>
    <property type="match status" value="1"/>
</dbReference>
<dbReference type="NCBIfam" id="NF004790">
    <property type="entry name" value="PRK06136.1"/>
    <property type="match status" value="1"/>
</dbReference>
<keyword evidence="5" id="KW-0627">Porphyrin biosynthesis</keyword>
<accession>A0A1T5C8Q2</accession>
<evidence type="ECO:0000256" key="4">
    <source>
        <dbReference type="ARBA" id="ARBA00022691"/>
    </source>
</evidence>
<reference evidence="10" key="1">
    <citation type="submission" date="2017-02" db="EMBL/GenBank/DDBJ databases">
        <authorList>
            <person name="Varghese N."/>
            <person name="Submissions S."/>
        </authorList>
    </citation>
    <scope>NUCLEOTIDE SEQUENCE [LARGE SCALE GENOMIC DNA]</scope>
    <source>
        <strain evidence="10">ATCC 35199</strain>
    </source>
</reference>
<dbReference type="FunFam" id="3.40.1010.10:FF:000001">
    <property type="entry name" value="Siroheme synthase"/>
    <property type="match status" value="1"/>
</dbReference>
<dbReference type="Gene3D" id="3.30.950.10">
    <property type="entry name" value="Methyltransferase, Cobalt-precorrin-4 Transmethylase, Domain 2"/>
    <property type="match status" value="1"/>
</dbReference>
<dbReference type="GO" id="GO:0004852">
    <property type="term" value="F:uroporphyrinogen-III synthase activity"/>
    <property type="evidence" value="ECO:0007669"/>
    <property type="project" value="InterPro"/>
</dbReference>
<dbReference type="Pfam" id="PF02602">
    <property type="entry name" value="HEM4"/>
    <property type="match status" value="1"/>
</dbReference>
<dbReference type="SUPFAM" id="SSF69618">
    <property type="entry name" value="HemD-like"/>
    <property type="match status" value="1"/>
</dbReference>
<evidence type="ECO:0000256" key="3">
    <source>
        <dbReference type="ARBA" id="ARBA00022679"/>
    </source>
</evidence>
<dbReference type="CDD" id="cd06578">
    <property type="entry name" value="HemD"/>
    <property type="match status" value="1"/>
</dbReference>
<dbReference type="InterPro" id="IPR006366">
    <property type="entry name" value="CobA/CysG_C"/>
</dbReference>
<dbReference type="InterPro" id="IPR003754">
    <property type="entry name" value="4pyrrol_synth_uPrphyn_synth"/>
</dbReference>